<proteinExistence type="predicted"/>
<gene>
    <name evidence="5" type="ORF">MA04_01976</name>
</gene>
<dbReference type="Proteomes" id="UP001064106">
    <property type="component" value="Unassembled WGS sequence"/>
</dbReference>
<evidence type="ECO:0000313" key="6">
    <source>
        <dbReference type="Proteomes" id="UP001064106"/>
    </source>
</evidence>
<accession>A0ABT2QYU2</accession>
<dbReference type="PROSITE" id="PS01124">
    <property type="entry name" value="HTH_ARAC_FAMILY_2"/>
    <property type="match status" value="1"/>
</dbReference>
<keyword evidence="1" id="KW-0805">Transcription regulation</keyword>
<protein>
    <submittedName>
        <fullName evidence="5">AraC family transcriptional regulator</fullName>
    </submittedName>
</protein>
<evidence type="ECO:0000256" key="2">
    <source>
        <dbReference type="ARBA" id="ARBA00023125"/>
    </source>
</evidence>
<dbReference type="Gene3D" id="1.10.10.60">
    <property type="entry name" value="Homeodomain-like"/>
    <property type="match status" value="1"/>
</dbReference>
<feature type="domain" description="HTH araC/xylS-type" evidence="4">
    <location>
        <begin position="115"/>
        <end position="203"/>
    </location>
</feature>
<dbReference type="EMBL" id="ARXS01000009">
    <property type="protein sequence ID" value="MCU5782676.1"/>
    <property type="molecule type" value="Genomic_DNA"/>
</dbReference>
<evidence type="ECO:0000313" key="5">
    <source>
        <dbReference type="EMBL" id="MCU5782676.1"/>
    </source>
</evidence>
<name>A0ABT2QYU2_9GAMM</name>
<dbReference type="RefSeq" id="WP_262460316.1">
    <property type="nucleotide sequence ID" value="NZ_ARXS01000009.1"/>
</dbReference>
<evidence type="ECO:0000259" key="4">
    <source>
        <dbReference type="PROSITE" id="PS01124"/>
    </source>
</evidence>
<sequence>MTSVPDTVLAVWRHCPRESEQTLILPDGCRDLVIRTTAAGSVNGFVSPLMDVTQSHAHQAGDRFVGIRLVPGAAIDEAGLLKALADLPERNLTETLSLVDAFCHRSLSLAEALASLAQGQRILNSTRSLGVSSRSLTRLLASHTGRPPIWWRNLARARQAARCLDDGRSLADLAGDLGFADQAHLSREFRRWFGVTPRAFRSNPALIRSVRHSGFDIASV</sequence>
<dbReference type="PANTHER" id="PTHR46796">
    <property type="entry name" value="HTH-TYPE TRANSCRIPTIONAL ACTIVATOR RHAS-RELATED"/>
    <property type="match status" value="1"/>
</dbReference>
<evidence type="ECO:0000256" key="1">
    <source>
        <dbReference type="ARBA" id="ARBA00023015"/>
    </source>
</evidence>
<dbReference type="Pfam" id="PF12833">
    <property type="entry name" value="HTH_18"/>
    <property type="match status" value="1"/>
</dbReference>
<dbReference type="InterPro" id="IPR018060">
    <property type="entry name" value="HTH_AraC"/>
</dbReference>
<keyword evidence="3" id="KW-0804">Transcription</keyword>
<dbReference type="InterPro" id="IPR050204">
    <property type="entry name" value="AraC_XylS_family_regulators"/>
</dbReference>
<keyword evidence="2" id="KW-0238">DNA-binding</keyword>
<keyword evidence="6" id="KW-1185">Reference proteome</keyword>
<dbReference type="SUPFAM" id="SSF46689">
    <property type="entry name" value="Homeodomain-like"/>
    <property type="match status" value="1"/>
</dbReference>
<dbReference type="InterPro" id="IPR009057">
    <property type="entry name" value="Homeodomain-like_sf"/>
</dbReference>
<organism evidence="5 6">
    <name type="scientific">Alloalcanivorax balearicus MACL04</name>
    <dbReference type="NCBI Taxonomy" id="1177182"/>
    <lineage>
        <taxon>Bacteria</taxon>
        <taxon>Pseudomonadati</taxon>
        <taxon>Pseudomonadota</taxon>
        <taxon>Gammaproteobacteria</taxon>
        <taxon>Oceanospirillales</taxon>
        <taxon>Alcanivoracaceae</taxon>
        <taxon>Alloalcanivorax</taxon>
    </lineage>
</organism>
<reference evidence="5" key="1">
    <citation type="submission" date="2012-09" db="EMBL/GenBank/DDBJ databases">
        <title>Genome Sequence of alkane-degrading Bacterium Alcanivorax balearicus MACL04.</title>
        <authorList>
            <person name="Lai Q."/>
            <person name="Shao Z."/>
        </authorList>
    </citation>
    <scope>NUCLEOTIDE SEQUENCE</scope>
    <source>
        <strain evidence="5">MACL04</strain>
    </source>
</reference>
<evidence type="ECO:0000256" key="3">
    <source>
        <dbReference type="ARBA" id="ARBA00023163"/>
    </source>
</evidence>
<comment type="caution">
    <text evidence="5">The sequence shown here is derived from an EMBL/GenBank/DDBJ whole genome shotgun (WGS) entry which is preliminary data.</text>
</comment>
<dbReference type="SMART" id="SM00342">
    <property type="entry name" value="HTH_ARAC"/>
    <property type="match status" value="1"/>
</dbReference>